<sequence>MNQEMSEVTICLSNPYEHTKCDTNHCHGLTRIVISLRRRPTFWEICPEKYRTTMCLRQIVIK</sequence>
<name>A0A085LMN0_9BILA</name>
<dbReference type="AlphaFoldDB" id="A0A085LMN0"/>
<organism evidence="1 2">
    <name type="scientific">Trichuris suis</name>
    <name type="common">pig whipworm</name>
    <dbReference type="NCBI Taxonomy" id="68888"/>
    <lineage>
        <taxon>Eukaryota</taxon>
        <taxon>Metazoa</taxon>
        <taxon>Ecdysozoa</taxon>
        <taxon>Nematoda</taxon>
        <taxon>Enoplea</taxon>
        <taxon>Dorylaimia</taxon>
        <taxon>Trichinellida</taxon>
        <taxon>Trichuridae</taxon>
        <taxon>Trichuris</taxon>
    </lineage>
</organism>
<evidence type="ECO:0000313" key="2">
    <source>
        <dbReference type="Proteomes" id="UP000030764"/>
    </source>
</evidence>
<proteinExistence type="predicted"/>
<accession>A0A085LMN0</accession>
<reference evidence="1 2" key="1">
    <citation type="journal article" date="2014" name="Nat. Genet.">
        <title>Genome and transcriptome of the porcine whipworm Trichuris suis.</title>
        <authorList>
            <person name="Jex A.R."/>
            <person name="Nejsum P."/>
            <person name="Schwarz E.M."/>
            <person name="Hu L."/>
            <person name="Young N.D."/>
            <person name="Hall R.S."/>
            <person name="Korhonen P.K."/>
            <person name="Liao S."/>
            <person name="Thamsborg S."/>
            <person name="Xia J."/>
            <person name="Xu P."/>
            <person name="Wang S."/>
            <person name="Scheerlinck J.P."/>
            <person name="Hofmann A."/>
            <person name="Sternberg P.W."/>
            <person name="Wang J."/>
            <person name="Gasser R.B."/>
        </authorList>
    </citation>
    <scope>NUCLEOTIDE SEQUENCE [LARGE SCALE GENOMIC DNA]</scope>
    <source>
        <strain evidence="1">DCEP-RM93M</strain>
    </source>
</reference>
<evidence type="ECO:0000313" key="1">
    <source>
        <dbReference type="EMBL" id="KFD46226.1"/>
    </source>
</evidence>
<dbReference type="Proteomes" id="UP000030764">
    <property type="component" value="Unassembled WGS sequence"/>
</dbReference>
<gene>
    <name evidence="1" type="ORF">M513_12889</name>
</gene>
<protein>
    <submittedName>
        <fullName evidence="1">Uncharacterized protein</fullName>
    </submittedName>
</protein>
<dbReference type="EMBL" id="KL363385">
    <property type="protein sequence ID" value="KFD46226.1"/>
    <property type="molecule type" value="Genomic_DNA"/>
</dbReference>
<keyword evidence="2" id="KW-1185">Reference proteome</keyword>